<dbReference type="Proteomes" id="UP000807769">
    <property type="component" value="Unassembled WGS sequence"/>
</dbReference>
<dbReference type="Pfam" id="PF12937">
    <property type="entry name" value="F-box-like"/>
    <property type="match status" value="1"/>
</dbReference>
<name>A0A9P7JBS0_9AGAM</name>
<keyword evidence="3" id="KW-1185">Reference proteome</keyword>
<comment type="caution">
    <text evidence="2">The sequence shown here is derived from an EMBL/GenBank/DDBJ whole genome shotgun (WGS) entry which is preliminary data.</text>
</comment>
<proteinExistence type="predicted"/>
<reference evidence="2" key="1">
    <citation type="journal article" date="2020" name="New Phytol.">
        <title>Comparative genomics reveals dynamic genome evolution in host specialist ectomycorrhizal fungi.</title>
        <authorList>
            <person name="Lofgren L.A."/>
            <person name="Nguyen N.H."/>
            <person name="Vilgalys R."/>
            <person name="Ruytinx J."/>
            <person name="Liao H.L."/>
            <person name="Branco S."/>
            <person name="Kuo A."/>
            <person name="LaButti K."/>
            <person name="Lipzen A."/>
            <person name="Andreopoulos W."/>
            <person name="Pangilinan J."/>
            <person name="Riley R."/>
            <person name="Hundley H."/>
            <person name="Na H."/>
            <person name="Barry K."/>
            <person name="Grigoriev I.V."/>
            <person name="Stajich J.E."/>
            <person name="Kennedy P.G."/>
        </authorList>
    </citation>
    <scope>NUCLEOTIDE SEQUENCE</scope>
    <source>
        <strain evidence="2">MN1</strain>
    </source>
</reference>
<gene>
    <name evidence="2" type="ORF">BJ212DRAFT_1367579</name>
</gene>
<evidence type="ECO:0000313" key="3">
    <source>
        <dbReference type="Proteomes" id="UP000807769"/>
    </source>
</evidence>
<dbReference type="GeneID" id="64630162"/>
<dbReference type="OrthoDB" id="3067012at2759"/>
<evidence type="ECO:0000259" key="1">
    <source>
        <dbReference type="Pfam" id="PF12937"/>
    </source>
</evidence>
<dbReference type="InterPro" id="IPR001810">
    <property type="entry name" value="F-box_dom"/>
</dbReference>
<sequence>MHMCLLPTKILLHIFAIYKDSKLSSCATLAVLAGTCRKFKEPALDTLWRDITGFKPFISCLPGCVTKKKRGKLTM</sequence>
<accession>A0A9P7JBS0</accession>
<evidence type="ECO:0000313" key="2">
    <source>
        <dbReference type="EMBL" id="KAG1813264.1"/>
    </source>
</evidence>
<protein>
    <recommendedName>
        <fullName evidence="1">F-box domain-containing protein</fullName>
    </recommendedName>
</protein>
<feature type="domain" description="F-box" evidence="1">
    <location>
        <begin position="4"/>
        <end position="51"/>
    </location>
</feature>
<dbReference type="RefSeq" id="XP_041191138.1">
    <property type="nucleotide sequence ID" value="XM_041336145.1"/>
</dbReference>
<dbReference type="AlphaFoldDB" id="A0A9P7JBS0"/>
<organism evidence="2 3">
    <name type="scientific">Suillus subaureus</name>
    <dbReference type="NCBI Taxonomy" id="48587"/>
    <lineage>
        <taxon>Eukaryota</taxon>
        <taxon>Fungi</taxon>
        <taxon>Dikarya</taxon>
        <taxon>Basidiomycota</taxon>
        <taxon>Agaricomycotina</taxon>
        <taxon>Agaricomycetes</taxon>
        <taxon>Agaricomycetidae</taxon>
        <taxon>Boletales</taxon>
        <taxon>Suillineae</taxon>
        <taxon>Suillaceae</taxon>
        <taxon>Suillus</taxon>
    </lineage>
</organism>
<dbReference type="EMBL" id="JABBWG010000024">
    <property type="protein sequence ID" value="KAG1813264.1"/>
    <property type="molecule type" value="Genomic_DNA"/>
</dbReference>